<evidence type="ECO:0000313" key="3">
    <source>
        <dbReference type="Proteomes" id="UP000299102"/>
    </source>
</evidence>
<protein>
    <submittedName>
        <fullName evidence="2">Uncharacterized protein</fullName>
    </submittedName>
</protein>
<comment type="caution">
    <text evidence="2">The sequence shown here is derived from an EMBL/GenBank/DDBJ whole genome shotgun (WGS) entry which is preliminary data.</text>
</comment>
<gene>
    <name evidence="2" type="ORF">EVAR_92159_1</name>
</gene>
<sequence>MMKPSTPGRTSTRNGPAWRAQKSNFRSEMKIFLVVPQQCVDDHSLRRNDSLRYSDVGSSVIDICMRSRAGRSCRTEVQQRYYYSNIAQISSQPTKCVQMFGNPEYRT</sequence>
<dbReference type="Proteomes" id="UP000299102">
    <property type="component" value="Unassembled WGS sequence"/>
</dbReference>
<organism evidence="2 3">
    <name type="scientific">Eumeta variegata</name>
    <name type="common">Bagworm moth</name>
    <name type="synonym">Eumeta japonica</name>
    <dbReference type="NCBI Taxonomy" id="151549"/>
    <lineage>
        <taxon>Eukaryota</taxon>
        <taxon>Metazoa</taxon>
        <taxon>Ecdysozoa</taxon>
        <taxon>Arthropoda</taxon>
        <taxon>Hexapoda</taxon>
        <taxon>Insecta</taxon>
        <taxon>Pterygota</taxon>
        <taxon>Neoptera</taxon>
        <taxon>Endopterygota</taxon>
        <taxon>Lepidoptera</taxon>
        <taxon>Glossata</taxon>
        <taxon>Ditrysia</taxon>
        <taxon>Tineoidea</taxon>
        <taxon>Psychidae</taxon>
        <taxon>Oiketicinae</taxon>
        <taxon>Eumeta</taxon>
    </lineage>
</organism>
<evidence type="ECO:0000313" key="2">
    <source>
        <dbReference type="EMBL" id="GBP07292.1"/>
    </source>
</evidence>
<reference evidence="2 3" key="1">
    <citation type="journal article" date="2019" name="Commun. Biol.">
        <title>The bagworm genome reveals a unique fibroin gene that provides high tensile strength.</title>
        <authorList>
            <person name="Kono N."/>
            <person name="Nakamura H."/>
            <person name="Ohtoshi R."/>
            <person name="Tomita M."/>
            <person name="Numata K."/>
            <person name="Arakawa K."/>
        </authorList>
    </citation>
    <scope>NUCLEOTIDE SEQUENCE [LARGE SCALE GENOMIC DNA]</scope>
</reference>
<keyword evidence="3" id="KW-1185">Reference proteome</keyword>
<proteinExistence type="predicted"/>
<accession>A0A4C1SYL9</accession>
<dbReference type="AlphaFoldDB" id="A0A4C1SYL9"/>
<feature type="region of interest" description="Disordered" evidence="1">
    <location>
        <begin position="1"/>
        <end position="20"/>
    </location>
</feature>
<dbReference type="EMBL" id="BGZK01000025">
    <property type="protein sequence ID" value="GBP07292.1"/>
    <property type="molecule type" value="Genomic_DNA"/>
</dbReference>
<evidence type="ECO:0000256" key="1">
    <source>
        <dbReference type="SAM" id="MobiDB-lite"/>
    </source>
</evidence>
<name>A0A4C1SYL9_EUMVA</name>